<keyword evidence="1" id="KW-0732">Signal</keyword>
<accession>A0A518DS39</accession>
<evidence type="ECO:0000259" key="2">
    <source>
        <dbReference type="Pfam" id="PF06439"/>
    </source>
</evidence>
<dbReference type="Pfam" id="PF06439">
    <property type="entry name" value="3keto-disac_hyd"/>
    <property type="match status" value="1"/>
</dbReference>
<proteinExistence type="predicted"/>
<sequence length="206" mass="22335" precursor="true">MKRTCLSQICLALLLLAACCSLTTSRLAAEELSAEEKAAGFTPMFNGKDFTGWRFSGDLEAPNWEVTNGVIHLSGGGKPHLVTVDEYGDFEMRFEWRSVGAKGYNSGFYIRTPANAGKNQLNLAKGNEGAIVGGKIEGAKGVGSLQKPAGEWNTWRVVVAGDKVEFYCNGELAWTGTGLQPEKGHIGFQAEGAAMEFRNLRIRKIQ</sequence>
<dbReference type="AlphaFoldDB" id="A0A518DS39"/>
<dbReference type="Proteomes" id="UP000317648">
    <property type="component" value="Chromosome"/>
</dbReference>
<dbReference type="KEGG" id="lcre:Pla8534_24630"/>
<keyword evidence="4" id="KW-1185">Reference proteome</keyword>
<protein>
    <recommendedName>
        <fullName evidence="2">3-keto-alpha-glucoside-1,2-lyase/3-keto-2-hydroxy-glucal hydratase domain-containing protein</fullName>
    </recommendedName>
</protein>
<feature type="signal peptide" evidence="1">
    <location>
        <begin position="1"/>
        <end position="28"/>
    </location>
</feature>
<evidence type="ECO:0000256" key="1">
    <source>
        <dbReference type="SAM" id="SignalP"/>
    </source>
</evidence>
<evidence type="ECO:0000313" key="3">
    <source>
        <dbReference type="EMBL" id="QDU94657.1"/>
    </source>
</evidence>
<organism evidence="3 4">
    <name type="scientific">Lignipirellula cremea</name>
    <dbReference type="NCBI Taxonomy" id="2528010"/>
    <lineage>
        <taxon>Bacteria</taxon>
        <taxon>Pseudomonadati</taxon>
        <taxon>Planctomycetota</taxon>
        <taxon>Planctomycetia</taxon>
        <taxon>Pirellulales</taxon>
        <taxon>Pirellulaceae</taxon>
        <taxon>Lignipirellula</taxon>
    </lineage>
</organism>
<gene>
    <name evidence="3" type="ORF">Pla8534_24630</name>
</gene>
<dbReference type="Gene3D" id="2.60.120.560">
    <property type="entry name" value="Exo-inulinase, domain 1"/>
    <property type="match status" value="1"/>
</dbReference>
<dbReference type="GO" id="GO:0016787">
    <property type="term" value="F:hydrolase activity"/>
    <property type="evidence" value="ECO:0007669"/>
    <property type="project" value="InterPro"/>
</dbReference>
<dbReference type="EMBL" id="CP036433">
    <property type="protein sequence ID" value="QDU94657.1"/>
    <property type="molecule type" value="Genomic_DNA"/>
</dbReference>
<dbReference type="InterPro" id="IPR010496">
    <property type="entry name" value="AL/BT2_dom"/>
</dbReference>
<feature type="chain" id="PRO_5021736595" description="3-keto-alpha-glucoside-1,2-lyase/3-keto-2-hydroxy-glucal hydratase domain-containing protein" evidence="1">
    <location>
        <begin position="29"/>
        <end position="206"/>
    </location>
</feature>
<evidence type="ECO:0000313" key="4">
    <source>
        <dbReference type="Proteomes" id="UP000317648"/>
    </source>
</evidence>
<dbReference type="RefSeq" id="WP_197443217.1">
    <property type="nucleotide sequence ID" value="NZ_CP036433.1"/>
</dbReference>
<feature type="domain" description="3-keto-alpha-glucoside-1,2-lyase/3-keto-2-hydroxy-glucal hydratase" evidence="2">
    <location>
        <begin position="40"/>
        <end position="203"/>
    </location>
</feature>
<reference evidence="3 4" key="1">
    <citation type="submission" date="2019-02" db="EMBL/GenBank/DDBJ databases">
        <title>Deep-cultivation of Planctomycetes and their phenomic and genomic characterization uncovers novel biology.</title>
        <authorList>
            <person name="Wiegand S."/>
            <person name="Jogler M."/>
            <person name="Boedeker C."/>
            <person name="Pinto D."/>
            <person name="Vollmers J."/>
            <person name="Rivas-Marin E."/>
            <person name="Kohn T."/>
            <person name="Peeters S.H."/>
            <person name="Heuer A."/>
            <person name="Rast P."/>
            <person name="Oberbeckmann S."/>
            <person name="Bunk B."/>
            <person name="Jeske O."/>
            <person name="Meyerdierks A."/>
            <person name="Storesund J.E."/>
            <person name="Kallscheuer N."/>
            <person name="Luecker S."/>
            <person name="Lage O.M."/>
            <person name="Pohl T."/>
            <person name="Merkel B.J."/>
            <person name="Hornburger P."/>
            <person name="Mueller R.-W."/>
            <person name="Bruemmer F."/>
            <person name="Labrenz M."/>
            <person name="Spormann A.M."/>
            <person name="Op den Camp H."/>
            <person name="Overmann J."/>
            <person name="Amann R."/>
            <person name="Jetten M.S.M."/>
            <person name="Mascher T."/>
            <person name="Medema M.H."/>
            <person name="Devos D.P."/>
            <person name="Kaster A.-K."/>
            <person name="Ovreas L."/>
            <person name="Rohde M."/>
            <person name="Galperin M.Y."/>
            <person name="Jogler C."/>
        </authorList>
    </citation>
    <scope>NUCLEOTIDE SEQUENCE [LARGE SCALE GENOMIC DNA]</scope>
    <source>
        <strain evidence="3 4">Pla85_3_4</strain>
    </source>
</reference>
<dbReference type="PROSITE" id="PS51257">
    <property type="entry name" value="PROKAR_LIPOPROTEIN"/>
    <property type="match status" value="1"/>
</dbReference>
<name>A0A518DS39_9BACT</name>